<dbReference type="InterPro" id="IPR008978">
    <property type="entry name" value="HSP20-like_chaperone"/>
</dbReference>
<organism evidence="4 5">
    <name type="scientific">Novipirellula aureliae</name>
    <dbReference type="NCBI Taxonomy" id="2527966"/>
    <lineage>
        <taxon>Bacteria</taxon>
        <taxon>Pseudomonadati</taxon>
        <taxon>Planctomycetota</taxon>
        <taxon>Planctomycetia</taxon>
        <taxon>Pirellulales</taxon>
        <taxon>Pirellulaceae</taxon>
        <taxon>Novipirellula</taxon>
    </lineage>
</organism>
<dbReference type="PANTHER" id="PTHR11527">
    <property type="entry name" value="HEAT-SHOCK PROTEIN 20 FAMILY MEMBER"/>
    <property type="match status" value="1"/>
</dbReference>
<comment type="similarity">
    <text evidence="1 2">Belongs to the small heat shock protein (HSP20) family.</text>
</comment>
<feature type="domain" description="SHSP" evidence="3">
    <location>
        <begin position="50"/>
        <end position="158"/>
    </location>
</feature>
<accession>A0A5C6E3U9</accession>
<protein>
    <submittedName>
        <fullName evidence="4">Spore protein SP21</fullName>
    </submittedName>
</protein>
<dbReference type="OrthoDB" id="268718at2"/>
<dbReference type="AlphaFoldDB" id="A0A5C6E3U9"/>
<sequence length="158" mass="17902">MIDTLIPWKKKNRDLNVQRDGNPIAQLRNEFDGLWNRWLDEIGGGLTDWSGSGGLSSRMSLDDDEKQYVLRAELPGFEPEEFDVKVSGNVLTLQAEHKEEGKEKNGSYAQYGSFYESFTLPQGIQEDQIDARYHSGVLELHLPKSQECQAKRIAVKSA</sequence>
<evidence type="ECO:0000313" key="4">
    <source>
        <dbReference type="EMBL" id="TWU43500.1"/>
    </source>
</evidence>
<dbReference type="InterPro" id="IPR031107">
    <property type="entry name" value="Small_HSP"/>
</dbReference>
<dbReference type="CDD" id="cd06464">
    <property type="entry name" value="ACD_sHsps-like"/>
    <property type="match status" value="1"/>
</dbReference>
<evidence type="ECO:0000259" key="3">
    <source>
        <dbReference type="PROSITE" id="PS01031"/>
    </source>
</evidence>
<evidence type="ECO:0000256" key="1">
    <source>
        <dbReference type="PROSITE-ProRule" id="PRU00285"/>
    </source>
</evidence>
<dbReference type="Proteomes" id="UP000315471">
    <property type="component" value="Unassembled WGS sequence"/>
</dbReference>
<dbReference type="PROSITE" id="PS01031">
    <property type="entry name" value="SHSP"/>
    <property type="match status" value="1"/>
</dbReference>
<reference evidence="4 5" key="1">
    <citation type="submission" date="2019-02" db="EMBL/GenBank/DDBJ databases">
        <title>Deep-cultivation of Planctomycetes and their phenomic and genomic characterization uncovers novel biology.</title>
        <authorList>
            <person name="Wiegand S."/>
            <person name="Jogler M."/>
            <person name="Boedeker C."/>
            <person name="Pinto D."/>
            <person name="Vollmers J."/>
            <person name="Rivas-Marin E."/>
            <person name="Kohn T."/>
            <person name="Peeters S.H."/>
            <person name="Heuer A."/>
            <person name="Rast P."/>
            <person name="Oberbeckmann S."/>
            <person name="Bunk B."/>
            <person name="Jeske O."/>
            <person name="Meyerdierks A."/>
            <person name="Storesund J.E."/>
            <person name="Kallscheuer N."/>
            <person name="Luecker S."/>
            <person name="Lage O.M."/>
            <person name="Pohl T."/>
            <person name="Merkel B.J."/>
            <person name="Hornburger P."/>
            <person name="Mueller R.-W."/>
            <person name="Bruemmer F."/>
            <person name="Labrenz M."/>
            <person name="Spormann A.M."/>
            <person name="Op Den Camp H."/>
            <person name="Overmann J."/>
            <person name="Amann R."/>
            <person name="Jetten M.S.M."/>
            <person name="Mascher T."/>
            <person name="Medema M.H."/>
            <person name="Devos D.P."/>
            <person name="Kaster A.-K."/>
            <person name="Ovreas L."/>
            <person name="Rohde M."/>
            <person name="Galperin M.Y."/>
            <person name="Jogler C."/>
        </authorList>
    </citation>
    <scope>NUCLEOTIDE SEQUENCE [LARGE SCALE GENOMIC DNA]</scope>
    <source>
        <strain evidence="4 5">Q31b</strain>
    </source>
</reference>
<dbReference type="Gene3D" id="2.60.40.790">
    <property type="match status" value="1"/>
</dbReference>
<gene>
    <name evidence="4" type="primary">hspA_4</name>
    <name evidence="4" type="ORF">Q31b_25410</name>
</gene>
<name>A0A5C6E3U9_9BACT</name>
<dbReference type="Pfam" id="PF00011">
    <property type="entry name" value="HSP20"/>
    <property type="match status" value="1"/>
</dbReference>
<evidence type="ECO:0000256" key="2">
    <source>
        <dbReference type="RuleBase" id="RU003616"/>
    </source>
</evidence>
<evidence type="ECO:0000313" key="5">
    <source>
        <dbReference type="Proteomes" id="UP000315471"/>
    </source>
</evidence>
<proteinExistence type="inferred from homology"/>
<dbReference type="SUPFAM" id="SSF49764">
    <property type="entry name" value="HSP20-like chaperones"/>
    <property type="match status" value="1"/>
</dbReference>
<dbReference type="EMBL" id="SJPY01000003">
    <property type="protein sequence ID" value="TWU43500.1"/>
    <property type="molecule type" value="Genomic_DNA"/>
</dbReference>
<dbReference type="RefSeq" id="WP_146599916.1">
    <property type="nucleotide sequence ID" value="NZ_SJPY01000003.1"/>
</dbReference>
<dbReference type="InterPro" id="IPR002068">
    <property type="entry name" value="A-crystallin/Hsp20_dom"/>
</dbReference>
<keyword evidence="5" id="KW-1185">Reference proteome</keyword>
<comment type="caution">
    <text evidence="4">The sequence shown here is derived from an EMBL/GenBank/DDBJ whole genome shotgun (WGS) entry which is preliminary data.</text>
</comment>